<dbReference type="InterPro" id="IPR029063">
    <property type="entry name" value="SAM-dependent_MTases_sf"/>
</dbReference>
<dbReference type="CDD" id="cd02440">
    <property type="entry name" value="AdoMet_MTases"/>
    <property type="match status" value="1"/>
</dbReference>
<evidence type="ECO:0000256" key="3">
    <source>
        <dbReference type="ARBA" id="ARBA00022679"/>
    </source>
</evidence>
<comment type="similarity">
    <text evidence="1">Belongs to the CFA/CMAS family.</text>
</comment>
<feature type="domain" description="Polyketide synthase-like methyltransferase" evidence="6">
    <location>
        <begin position="153"/>
        <end position="404"/>
    </location>
</feature>
<sequence>MVPGGGAAARIAALVERVLGQPSPLALRTWDGTQVGRDDGPVLVIRSRRAIRRVLWQPDELGLARAWVAGELDVDGDLEEALARLDDVLNGLDSRPKLSAADRAEALRAAILLGAVGPQPKPPAIEAELGGRRHSKSRDRHAVTHHYDVGNDFYELVLGPSMVYSCAYWTGGDDPSYTLEDAQRDKHEMICRKLGLEPGMRLLDVGCGWGSLVIHAAREYGVQAVGVTLSQAQAEFAKRRIADAGLADRVEVRVQDWRDVDDGPYDAISSVGMAEHLGAEMWNHYASHLHDLLAPGGRLLNHQIVRAPRQRPGTTPAPGRSRGRTFIDAYVFPDGELIPVGEVAGRLEQGGLEVRDAQNLREHYARTLRAWVANLEGGWDRAVSLAGAARARVWRLYMTGSALSFDAGRIGIHQVLAVRPDAHGVSDMPMVRTI</sequence>
<dbReference type="InterPro" id="IPR020803">
    <property type="entry name" value="MeTfrase_dom"/>
</dbReference>
<dbReference type="GO" id="GO:0032259">
    <property type="term" value="P:methylation"/>
    <property type="evidence" value="ECO:0007669"/>
    <property type="project" value="UniProtKB-KW"/>
</dbReference>
<accession>A0A6L9S2T3</accession>
<dbReference type="PIRSF" id="PIRSF003085">
    <property type="entry name" value="CMAS"/>
    <property type="match status" value="1"/>
</dbReference>
<dbReference type="EMBL" id="JAAGOA010000003">
    <property type="protein sequence ID" value="NED99764.1"/>
    <property type="molecule type" value="Genomic_DNA"/>
</dbReference>
<protein>
    <submittedName>
        <fullName evidence="7">Class I SAM-dependent methyltransferase</fullName>
    </submittedName>
</protein>
<dbReference type="AlphaFoldDB" id="A0A6L9S2T3"/>
<name>A0A6L9S2T3_9ACTN</name>
<keyword evidence="2 7" id="KW-0489">Methyltransferase</keyword>
<dbReference type="InterPro" id="IPR050723">
    <property type="entry name" value="CFA/CMAS"/>
</dbReference>
<keyword evidence="5" id="KW-0443">Lipid metabolism</keyword>
<keyword evidence="4" id="KW-0949">S-adenosyl-L-methionine</keyword>
<evidence type="ECO:0000259" key="6">
    <source>
        <dbReference type="SMART" id="SM00828"/>
    </source>
</evidence>
<keyword evidence="8" id="KW-1185">Reference proteome</keyword>
<evidence type="ECO:0000313" key="7">
    <source>
        <dbReference type="EMBL" id="NED99764.1"/>
    </source>
</evidence>
<dbReference type="GO" id="GO:0008168">
    <property type="term" value="F:methyltransferase activity"/>
    <property type="evidence" value="ECO:0007669"/>
    <property type="project" value="UniProtKB-KW"/>
</dbReference>
<evidence type="ECO:0000256" key="5">
    <source>
        <dbReference type="ARBA" id="ARBA00023098"/>
    </source>
</evidence>
<dbReference type="SUPFAM" id="SSF53335">
    <property type="entry name" value="S-adenosyl-L-methionine-dependent methyltransferases"/>
    <property type="match status" value="1"/>
</dbReference>
<dbReference type="Gene3D" id="3.40.50.150">
    <property type="entry name" value="Vaccinia Virus protein VP39"/>
    <property type="match status" value="1"/>
</dbReference>
<evidence type="ECO:0000313" key="8">
    <source>
        <dbReference type="Proteomes" id="UP000475214"/>
    </source>
</evidence>
<dbReference type="RefSeq" id="WP_163734213.1">
    <property type="nucleotide sequence ID" value="NZ_JAAGOA010000003.1"/>
</dbReference>
<gene>
    <name evidence="7" type="ORF">G1H10_06245</name>
</gene>
<evidence type="ECO:0000256" key="4">
    <source>
        <dbReference type="ARBA" id="ARBA00022691"/>
    </source>
</evidence>
<dbReference type="PANTHER" id="PTHR43667">
    <property type="entry name" value="CYCLOPROPANE-FATTY-ACYL-PHOSPHOLIPID SYNTHASE"/>
    <property type="match status" value="1"/>
</dbReference>
<keyword evidence="3 7" id="KW-0808">Transferase</keyword>
<reference evidence="7 8" key="1">
    <citation type="submission" date="2020-02" db="EMBL/GenBank/DDBJ databases">
        <authorList>
            <person name="Li X.-J."/>
            <person name="Han X.-M."/>
        </authorList>
    </citation>
    <scope>NUCLEOTIDE SEQUENCE [LARGE SCALE GENOMIC DNA]</scope>
    <source>
        <strain evidence="7 8">CCTCC AB 2017055</strain>
    </source>
</reference>
<evidence type="ECO:0000256" key="1">
    <source>
        <dbReference type="ARBA" id="ARBA00010815"/>
    </source>
</evidence>
<evidence type="ECO:0000256" key="2">
    <source>
        <dbReference type="ARBA" id="ARBA00022603"/>
    </source>
</evidence>
<proteinExistence type="inferred from homology"/>
<dbReference type="InterPro" id="IPR003333">
    <property type="entry name" value="CMAS"/>
</dbReference>
<dbReference type="PANTHER" id="PTHR43667:SF1">
    <property type="entry name" value="CYCLOPROPANE-FATTY-ACYL-PHOSPHOLIPID SYNTHASE"/>
    <property type="match status" value="1"/>
</dbReference>
<dbReference type="SMART" id="SM00828">
    <property type="entry name" value="PKS_MT"/>
    <property type="match status" value="1"/>
</dbReference>
<dbReference type="Pfam" id="PF02353">
    <property type="entry name" value="CMAS"/>
    <property type="match status" value="1"/>
</dbReference>
<dbReference type="GO" id="GO:0008610">
    <property type="term" value="P:lipid biosynthetic process"/>
    <property type="evidence" value="ECO:0007669"/>
    <property type="project" value="InterPro"/>
</dbReference>
<comment type="caution">
    <text evidence="7">The sequence shown here is derived from an EMBL/GenBank/DDBJ whole genome shotgun (WGS) entry which is preliminary data.</text>
</comment>
<dbReference type="Proteomes" id="UP000475214">
    <property type="component" value="Unassembled WGS sequence"/>
</dbReference>
<organism evidence="7 8">
    <name type="scientific">Phytoactinopolyspora halotolerans</name>
    <dbReference type="NCBI Taxonomy" id="1981512"/>
    <lineage>
        <taxon>Bacteria</taxon>
        <taxon>Bacillati</taxon>
        <taxon>Actinomycetota</taxon>
        <taxon>Actinomycetes</taxon>
        <taxon>Jiangellales</taxon>
        <taxon>Jiangellaceae</taxon>
        <taxon>Phytoactinopolyspora</taxon>
    </lineage>
</organism>